<feature type="binding site" evidence="2">
    <location>
        <position position="37"/>
    </location>
    <ligand>
        <name>Fe cation</name>
        <dbReference type="ChEBI" id="CHEBI:24875"/>
        <label>1</label>
    </ligand>
</feature>
<dbReference type="Proteomes" id="UP000000379">
    <property type="component" value="Chromosome"/>
</dbReference>
<sequence length="258" mass="27819">MRVLYIGDIFSTPGLRAAKAFLKRFGEDYDFVIANGENVAGGFGITRKHLHELLEAGVDVVTLGNHTWDAKDAFELLEETPRLIRPLNYPPGAPGLGYTTLEARTGERVTVVQVMGRIFLPALDCPFRALDALLTELPEASTVIVDLHAEATSEKRALGEFLAGRVAAALGTHTHVQTADELIKRGTAYLTDVGMTGVQDSAIGMRFDEVIYRFVTGLPKRYKPAEGPATVCAVALELAGGRAKSVARIQWAEPDGAA</sequence>
<dbReference type="EMBL" id="CP002049">
    <property type="protein sequence ID" value="ADI15494.1"/>
    <property type="molecule type" value="Genomic_DNA"/>
</dbReference>
<feature type="binding site" evidence="2">
    <location>
        <position position="148"/>
    </location>
    <ligand>
        <name>Fe cation</name>
        <dbReference type="ChEBI" id="CHEBI:24875"/>
        <label>2</label>
    </ligand>
</feature>
<accession>D7CT31</accession>
<dbReference type="InterPro" id="IPR005235">
    <property type="entry name" value="YmdB-like"/>
</dbReference>
<evidence type="ECO:0000256" key="2">
    <source>
        <dbReference type="PIRSR" id="PIRSR004789-51"/>
    </source>
</evidence>
<dbReference type="RefSeq" id="WP_013178857.1">
    <property type="nucleotide sequence ID" value="NC_014221.1"/>
</dbReference>
<dbReference type="InterPro" id="IPR029052">
    <property type="entry name" value="Metallo-depent_PP-like"/>
</dbReference>
<dbReference type="CDD" id="cd07382">
    <property type="entry name" value="MPP_DR1281"/>
    <property type="match status" value="1"/>
</dbReference>
<evidence type="ECO:0000313" key="4">
    <source>
        <dbReference type="Proteomes" id="UP000000379"/>
    </source>
</evidence>
<dbReference type="eggNOG" id="COG1692">
    <property type="taxonomic scope" value="Bacteria"/>
</dbReference>
<dbReference type="PANTHER" id="PTHR36303">
    <property type="entry name" value="2',3'-CYCLIC-NUCLEOTIDE 2'-PHOSPHODIESTERASE"/>
    <property type="match status" value="1"/>
</dbReference>
<reference evidence="4" key="1">
    <citation type="submission" date="2010-05" db="EMBL/GenBank/DDBJ databases">
        <title>The complete genome of Truepera radiovictris DSM 17093.</title>
        <authorList>
            <consortium name="US DOE Joint Genome Institute (JGI-PGF)"/>
            <person name="Lucas S."/>
            <person name="Copeland A."/>
            <person name="Lapidus A."/>
            <person name="Glavina del Rio T."/>
            <person name="Dalin E."/>
            <person name="Tice H."/>
            <person name="Bruce D."/>
            <person name="Goodwin L."/>
            <person name="Pitluck S."/>
            <person name="Kyrpides N."/>
            <person name="Mavromatis K."/>
            <person name="Ovchinnikova G."/>
            <person name="Munk A.C."/>
            <person name="Detter J.C."/>
            <person name="Han C."/>
            <person name="Tapia R."/>
            <person name="Land M."/>
            <person name="Hauser L."/>
            <person name="Markowitz V."/>
            <person name="Cheng J.-F."/>
            <person name="Hugenholtz P."/>
            <person name="Woyke T."/>
            <person name="Wu D."/>
            <person name="Tindall B."/>
            <person name="Pomrenke H.G."/>
            <person name="Brambilla E."/>
            <person name="Klenk H.-P."/>
            <person name="Eisen J.A."/>
        </authorList>
    </citation>
    <scope>NUCLEOTIDE SEQUENCE [LARGE SCALE GENOMIC DNA]</scope>
    <source>
        <strain evidence="4">DSM 17093 / CIP 108686 / LMG 22925 / RQ-24</strain>
    </source>
</reference>
<feature type="binding site" evidence="2">
    <location>
        <position position="38"/>
    </location>
    <ligand>
        <name>Fe cation</name>
        <dbReference type="ChEBI" id="CHEBI:24875"/>
        <label>1</label>
    </ligand>
</feature>
<dbReference type="HOGENOM" id="CLU_068238_0_0_0"/>
<gene>
    <name evidence="3" type="ordered locus">Trad_2385</name>
</gene>
<dbReference type="OrthoDB" id="9801109at2"/>
<name>D7CT31_TRURR</name>
<dbReference type="AlphaFoldDB" id="D7CT31"/>
<feature type="binding site" evidence="2">
    <location>
        <position position="8"/>
    </location>
    <ligand>
        <name>Fe cation</name>
        <dbReference type="ChEBI" id="CHEBI:24875"/>
        <label>1</label>
    </ligand>
</feature>
<feature type="binding site" evidence="2">
    <location>
        <position position="175"/>
    </location>
    <ligand>
        <name>Fe cation</name>
        <dbReference type="ChEBI" id="CHEBI:24875"/>
        <label>1</label>
    </ligand>
</feature>
<dbReference type="GO" id="GO:0046872">
    <property type="term" value="F:metal ion binding"/>
    <property type="evidence" value="ECO:0007669"/>
    <property type="project" value="UniProtKB-KW"/>
</dbReference>
<dbReference type="PIRSF" id="PIRSF004789">
    <property type="entry name" value="DR1281"/>
    <property type="match status" value="1"/>
</dbReference>
<dbReference type="Gene3D" id="3.60.21.10">
    <property type="match status" value="1"/>
</dbReference>
<protein>
    <submittedName>
        <fullName evidence="3">Metallophosphoesterase</fullName>
    </submittedName>
</protein>
<feature type="binding site" evidence="2">
    <location>
        <position position="37"/>
    </location>
    <ligand>
        <name>Fe cation</name>
        <dbReference type="ChEBI" id="CHEBI:24875"/>
        <label>2</label>
    </ligand>
</feature>
<keyword evidence="2" id="KW-0479">Metal-binding</keyword>
<dbReference type="Pfam" id="PF13277">
    <property type="entry name" value="YmdB"/>
    <property type="match status" value="1"/>
</dbReference>
<evidence type="ECO:0000256" key="1">
    <source>
        <dbReference type="PIRSR" id="PIRSR004789-50"/>
    </source>
</evidence>
<feature type="active site" description="Proton donor" evidence="1">
    <location>
        <position position="66"/>
    </location>
</feature>
<feature type="binding site" evidence="2">
    <location>
        <position position="65"/>
    </location>
    <ligand>
        <name>Fe cation</name>
        <dbReference type="ChEBI" id="CHEBI:24875"/>
        <label>2</label>
    </ligand>
</feature>
<dbReference type="SUPFAM" id="SSF56300">
    <property type="entry name" value="Metallo-dependent phosphatases"/>
    <property type="match status" value="1"/>
</dbReference>
<organism evidence="3 4">
    <name type="scientific">Truepera radiovictrix (strain DSM 17093 / CIP 108686 / LMG 22925 / RQ-24)</name>
    <dbReference type="NCBI Taxonomy" id="649638"/>
    <lineage>
        <taxon>Bacteria</taxon>
        <taxon>Thermotogati</taxon>
        <taxon>Deinococcota</taxon>
        <taxon>Deinococci</taxon>
        <taxon>Trueperales</taxon>
        <taxon>Trueperaceae</taxon>
        <taxon>Truepera</taxon>
    </lineage>
</organism>
<dbReference type="GO" id="GO:0004113">
    <property type="term" value="F:2',3'-cyclic-nucleotide 3'-phosphodiesterase activity"/>
    <property type="evidence" value="ECO:0007669"/>
    <property type="project" value="TreeGrafter"/>
</dbReference>
<dbReference type="KEGG" id="tra:Trad_2385"/>
<reference evidence="3 4" key="2">
    <citation type="journal article" date="2011" name="Stand. Genomic Sci.">
        <title>Complete genome sequence of Truepera radiovictrix type strain (RQ-24).</title>
        <authorList>
            <person name="Ivanova N."/>
            <person name="Rohde C."/>
            <person name="Munk C."/>
            <person name="Nolan M."/>
            <person name="Lucas S."/>
            <person name="Del Rio T.G."/>
            <person name="Tice H."/>
            <person name="Deshpande S."/>
            <person name="Cheng J.F."/>
            <person name="Tapia R."/>
            <person name="Han C."/>
            <person name="Goodwin L."/>
            <person name="Pitluck S."/>
            <person name="Liolios K."/>
            <person name="Mavromatis K."/>
            <person name="Mikhailova N."/>
            <person name="Pati A."/>
            <person name="Chen A."/>
            <person name="Palaniappan K."/>
            <person name="Land M."/>
            <person name="Hauser L."/>
            <person name="Chang Y.J."/>
            <person name="Jeffries C.D."/>
            <person name="Brambilla E."/>
            <person name="Rohde M."/>
            <person name="Goker M."/>
            <person name="Tindall B.J."/>
            <person name="Woyke T."/>
            <person name="Bristow J."/>
            <person name="Eisen J.A."/>
            <person name="Markowitz V."/>
            <person name="Hugenholtz P."/>
            <person name="Kyrpides N.C."/>
            <person name="Klenk H.P."/>
            <person name="Lapidus A."/>
        </authorList>
    </citation>
    <scope>NUCLEOTIDE SEQUENCE [LARGE SCALE GENOMIC DNA]</scope>
    <source>
        <strain evidence="4">DSM 17093 / CIP 108686 / LMG 22925 / RQ-24</strain>
    </source>
</reference>
<proteinExistence type="predicted"/>
<dbReference type="PANTHER" id="PTHR36303:SF1">
    <property type="entry name" value="2',3'-CYCLIC-NUCLEOTIDE 2'-PHOSPHODIESTERASE"/>
    <property type="match status" value="1"/>
</dbReference>
<keyword evidence="4" id="KW-1185">Reference proteome</keyword>
<feature type="binding site" evidence="2">
    <location>
        <position position="173"/>
    </location>
    <ligand>
        <name>Fe cation</name>
        <dbReference type="ChEBI" id="CHEBI:24875"/>
        <label>2</label>
    </ligand>
</feature>
<evidence type="ECO:0000313" key="3">
    <source>
        <dbReference type="EMBL" id="ADI15494.1"/>
    </source>
</evidence>
<dbReference type="STRING" id="649638.Trad_2385"/>